<evidence type="ECO:0000313" key="9">
    <source>
        <dbReference type="Proteomes" id="UP001642483"/>
    </source>
</evidence>
<dbReference type="InterPro" id="IPR050784">
    <property type="entry name" value="IAP"/>
</dbReference>
<dbReference type="SMART" id="SM00238">
    <property type="entry name" value="BIR"/>
    <property type="match status" value="3"/>
</dbReference>
<evidence type="ECO:0000313" key="8">
    <source>
        <dbReference type="EMBL" id="CAK8672488.1"/>
    </source>
</evidence>
<feature type="compositionally biased region" description="Polar residues" evidence="6">
    <location>
        <begin position="879"/>
        <end position="888"/>
    </location>
</feature>
<evidence type="ECO:0000256" key="4">
    <source>
        <dbReference type="ARBA" id="ARBA00022833"/>
    </source>
</evidence>
<feature type="region of interest" description="Disordered" evidence="6">
    <location>
        <begin position="599"/>
        <end position="631"/>
    </location>
</feature>
<dbReference type="InterPro" id="IPR001841">
    <property type="entry name" value="Znf_RING"/>
</dbReference>
<feature type="compositionally biased region" description="Basic and acidic residues" evidence="6">
    <location>
        <begin position="828"/>
        <end position="838"/>
    </location>
</feature>
<keyword evidence="9" id="KW-1185">Reference proteome</keyword>
<evidence type="ECO:0000259" key="7">
    <source>
        <dbReference type="PROSITE" id="PS50089"/>
    </source>
</evidence>
<dbReference type="Pfam" id="PF13920">
    <property type="entry name" value="zf-C3HC4_3"/>
    <property type="match status" value="1"/>
</dbReference>
<name>A0ABP0EYC7_CLALP</name>
<sequence>MQEMDKSADGCNWDSAELEISSDMICQTWADDDEPSGQTSIRCDTEEKLAQDCVSKVSVCSSGTHLNHQNENIKNNEIKQITGKQVESLYDGNVSYSLHVHSPVGDELDNVQKLSINEIFHEIIQLKESFLKNMGSWIATSIEAFAEKLHVFTDECSIKGNGHDARFEIFKENDVSTLIETAVYVGFYASIAETENILLKSKFRNVKLLVYLSLLLEYDNFALRNLLGRDNDIKWYIIKIKLLKKAIKKLAKENPKDIKYAYLLVCSLEMKDERLQKGVEKHLTQSISGFSSLAHKIKVVYGKESNSIESCTNTVEDGRVYDRARDPPGQRSVYIPPGDPVKESYRLSTFIKFPQETPVNPSNLAKVGFYYTGYKDRVKCFSCGLCVEDWTLGDDVKSSRWHRNDCQMMKGEECGNVPIGGIFARFVNQGGQHAVAPAGNLATESRQASGASKSNVSESHANLPVGSTARPAGEVLNSGPRRREPAQTARPIRQPPPSTNYQRVELATIPSVHHEQLVRSLDLRREADRMRSFSNWALETRTVYPSDLARSGFFYLGNLDRVQCFSCGGVLRNWNYGDNVHAEHRRHFPNCRMVQGTDGRNISIPPGDRLAPPDRPAVFREPPDPSETEQRELQSNFPCLYPVSPHMRNEDSRFETFDHRWPQSRVRATPRQIAKAGFFFLGERDRVKCWYCNGGLQNWDPDDEPWSEHAKWFPTCEFLLQRKGPDFVHRMVSLFPNLPRPVLRGPFDVPPSGSRGRGQRQPSPPPPIIDPQVEMQRVRSQLSDAMESSIVRNAVEMGFDRQVIRRLIKRRFENRNEMYHSVNNLIEDLTHSPPSDHSDTDEDCSDTERTPSVPTNIKRPGGSETREQNGEATGEPVSLVSTGQQDTAQETEEPMDAEISMPEGATPSMEARIRELQEERKCKICLDRMADVVFVPCGHLCSCTECAQALRKCPICRMKIEKSIRTYMS</sequence>
<feature type="compositionally biased region" description="Basic and acidic residues" evidence="6">
    <location>
        <begin position="617"/>
        <end position="631"/>
    </location>
</feature>
<dbReference type="PROSITE" id="PS01282">
    <property type="entry name" value="BIR_REPEAT_1"/>
    <property type="match status" value="1"/>
</dbReference>
<comment type="caution">
    <text evidence="8">The sequence shown here is derived from an EMBL/GenBank/DDBJ whole genome shotgun (WGS) entry which is preliminary data.</text>
</comment>
<protein>
    <recommendedName>
        <fullName evidence="7">RING-type domain-containing protein</fullName>
    </recommendedName>
</protein>
<dbReference type="CDD" id="cd00022">
    <property type="entry name" value="BIR"/>
    <property type="match status" value="3"/>
</dbReference>
<dbReference type="Gene3D" id="3.30.40.10">
    <property type="entry name" value="Zinc/RING finger domain, C3HC4 (zinc finger)"/>
    <property type="match status" value="1"/>
</dbReference>
<gene>
    <name evidence="8" type="ORF">CVLEPA_LOCUS1433</name>
</gene>
<dbReference type="SUPFAM" id="SSF57924">
    <property type="entry name" value="Inhibitor of apoptosis (IAP) repeat"/>
    <property type="match status" value="3"/>
</dbReference>
<dbReference type="CDD" id="cd16713">
    <property type="entry name" value="RING-HC_BIRC2_3_7"/>
    <property type="match status" value="1"/>
</dbReference>
<feature type="region of interest" description="Disordered" evidence="6">
    <location>
        <begin position="745"/>
        <end position="771"/>
    </location>
</feature>
<evidence type="ECO:0000256" key="2">
    <source>
        <dbReference type="ARBA" id="ARBA00022723"/>
    </source>
</evidence>
<reference evidence="8 9" key="1">
    <citation type="submission" date="2024-02" db="EMBL/GenBank/DDBJ databases">
        <authorList>
            <person name="Daric V."/>
            <person name="Darras S."/>
        </authorList>
    </citation>
    <scope>NUCLEOTIDE SEQUENCE [LARGE SCALE GENOMIC DNA]</scope>
</reference>
<evidence type="ECO:0000256" key="5">
    <source>
        <dbReference type="PROSITE-ProRule" id="PRU00175"/>
    </source>
</evidence>
<feature type="domain" description="RING-type" evidence="7">
    <location>
        <begin position="922"/>
        <end position="957"/>
    </location>
</feature>
<dbReference type="EMBL" id="CAWYQH010000001">
    <property type="protein sequence ID" value="CAK8672488.1"/>
    <property type="molecule type" value="Genomic_DNA"/>
</dbReference>
<dbReference type="Gene3D" id="1.10.1170.10">
    <property type="entry name" value="Inhibitor Of Apoptosis Protein (2mihbC-IAP-1), Chain A"/>
    <property type="match status" value="3"/>
</dbReference>
<comment type="similarity">
    <text evidence="1">Belongs to the IAP family.</text>
</comment>
<proteinExistence type="inferred from homology"/>
<dbReference type="PANTHER" id="PTHR10044:SF139">
    <property type="entry name" value="DEATH-ASSOCIATED INHIBITOR OF APOPTOSIS 2"/>
    <property type="match status" value="1"/>
</dbReference>
<dbReference type="PROSITE" id="PS50089">
    <property type="entry name" value="ZF_RING_2"/>
    <property type="match status" value="1"/>
</dbReference>
<dbReference type="InterPro" id="IPR001370">
    <property type="entry name" value="BIR_rpt"/>
</dbReference>
<organism evidence="8 9">
    <name type="scientific">Clavelina lepadiformis</name>
    <name type="common">Light-bulb sea squirt</name>
    <name type="synonym">Ascidia lepadiformis</name>
    <dbReference type="NCBI Taxonomy" id="159417"/>
    <lineage>
        <taxon>Eukaryota</taxon>
        <taxon>Metazoa</taxon>
        <taxon>Chordata</taxon>
        <taxon>Tunicata</taxon>
        <taxon>Ascidiacea</taxon>
        <taxon>Aplousobranchia</taxon>
        <taxon>Clavelinidae</taxon>
        <taxon>Clavelina</taxon>
    </lineage>
</organism>
<dbReference type="Gene3D" id="1.10.8.10">
    <property type="entry name" value="DNA helicase RuvA subunit, C-terminal domain"/>
    <property type="match status" value="1"/>
</dbReference>
<accession>A0ABP0EYC7</accession>
<dbReference type="Pfam" id="PF00653">
    <property type="entry name" value="BIR"/>
    <property type="match status" value="3"/>
</dbReference>
<keyword evidence="4" id="KW-0862">Zinc</keyword>
<dbReference type="PANTHER" id="PTHR10044">
    <property type="entry name" value="INHIBITOR OF APOPTOSIS"/>
    <property type="match status" value="1"/>
</dbReference>
<dbReference type="SMART" id="SM00184">
    <property type="entry name" value="RING"/>
    <property type="match status" value="1"/>
</dbReference>
<dbReference type="CDD" id="cd14321">
    <property type="entry name" value="UBA_IAPs"/>
    <property type="match status" value="1"/>
</dbReference>
<dbReference type="InterPro" id="IPR013083">
    <property type="entry name" value="Znf_RING/FYVE/PHD"/>
</dbReference>
<keyword evidence="2" id="KW-0479">Metal-binding</keyword>
<dbReference type="Proteomes" id="UP001642483">
    <property type="component" value="Unassembled WGS sequence"/>
</dbReference>
<feature type="region of interest" description="Disordered" evidence="6">
    <location>
        <begin position="442"/>
        <end position="500"/>
    </location>
</feature>
<keyword evidence="3 5" id="KW-0863">Zinc-finger</keyword>
<dbReference type="PROSITE" id="PS50143">
    <property type="entry name" value="BIR_REPEAT_2"/>
    <property type="match status" value="3"/>
</dbReference>
<feature type="region of interest" description="Disordered" evidence="6">
    <location>
        <begin position="827"/>
        <end position="904"/>
    </location>
</feature>
<evidence type="ECO:0000256" key="1">
    <source>
        <dbReference type="ARBA" id="ARBA00006672"/>
    </source>
</evidence>
<evidence type="ECO:0000256" key="3">
    <source>
        <dbReference type="ARBA" id="ARBA00022771"/>
    </source>
</evidence>
<feature type="compositionally biased region" description="Polar residues" evidence="6">
    <location>
        <begin position="442"/>
        <end position="460"/>
    </location>
</feature>
<evidence type="ECO:0000256" key="6">
    <source>
        <dbReference type="SAM" id="MobiDB-lite"/>
    </source>
</evidence>